<dbReference type="EMBL" id="KV749184">
    <property type="protein sequence ID" value="OCL10706.1"/>
    <property type="molecule type" value="Genomic_DNA"/>
</dbReference>
<evidence type="ECO:0000313" key="2">
    <source>
        <dbReference type="Proteomes" id="UP000250140"/>
    </source>
</evidence>
<evidence type="ECO:0000313" key="1">
    <source>
        <dbReference type="EMBL" id="OCL10706.1"/>
    </source>
</evidence>
<dbReference type="OrthoDB" id="3636801at2759"/>
<dbReference type="Gene3D" id="3.80.10.10">
    <property type="entry name" value="Ribonuclease Inhibitor"/>
    <property type="match status" value="1"/>
</dbReference>
<dbReference type="InterPro" id="IPR032675">
    <property type="entry name" value="LRR_dom_sf"/>
</dbReference>
<dbReference type="SUPFAM" id="SSF52047">
    <property type="entry name" value="RNI-like"/>
    <property type="match status" value="1"/>
</dbReference>
<protein>
    <submittedName>
        <fullName evidence="1">Uncharacterized protein</fullName>
    </submittedName>
</protein>
<sequence length="363" mass="41552">MLMARNGSSLSFDSLNDDVLLEICSFVQLIPDKVADPYDRCSESPMGSGMISASKSLSLVNKHLRALVAIKMFRRLSVAGWNAFDSLDVIGDGIMVVKYARLFKISILESQYKPPPDFFYRLAGALTRMKKLELLSLRLAECQTKNLAEAFEKTNLSLPCVQTLVVDNFCDFIIKHCPNVRTISARRCEYHQLRPHHHVGELCSYSVNLIIAAGQAPHLTHFEMYERWQAKLIEEVHEHMPNLKHLGMPGGCYKDRIQVIAQVLSRFKILEELVLKDTCCPNFHCHLGQWSRLRRLPRVAERTKQANKLADEARDKIARLIIQACPGIKSLWIGWQDRAEFVKDETDYASIVWEKRTRVRIGE</sequence>
<reference evidence="1 2" key="1">
    <citation type="journal article" date="2016" name="Nat. Commun.">
        <title>Ectomycorrhizal ecology is imprinted in the genome of the dominant symbiotic fungus Cenococcum geophilum.</title>
        <authorList>
            <consortium name="DOE Joint Genome Institute"/>
            <person name="Peter M."/>
            <person name="Kohler A."/>
            <person name="Ohm R.A."/>
            <person name="Kuo A."/>
            <person name="Krutzmann J."/>
            <person name="Morin E."/>
            <person name="Arend M."/>
            <person name="Barry K.W."/>
            <person name="Binder M."/>
            <person name="Choi C."/>
            <person name="Clum A."/>
            <person name="Copeland A."/>
            <person name="Grisel N."/>
            <person name="Haridas S."/>
            <person name="Kipfer T."/>
            <person name="LaButti K."/>
            <person name="Lindquist E."/>
            <person name="Lipzen A."/>
            <person name="Maire R."/>
            <person name="Meier B."/>
            <person name="Mihaltcheva S."/>
            <person name="Molinier V."/>
            <person name="Murat C."/>
            <person name="Poggeler S."/>
            <person name="Quandt C.A."/>
            <person name="Sperisen C."/>
            <person name="Tritt A."/>
            <person name="Tisserant E."/>
            <person name="Crous P.W."/>
            <person name="Henrissat B."/>
            <person name="Nehls U."/>
            <person name="Egli S."/>
            <person name="Spatafora J.W."/>
            <person name="Grigoriev I.V."/>
            <person name="Martin F.M."/>
        </authorList>
    </citation>
    <scope>NUCLEOTIDE SEQUENCE [LARGE SCALE GENOMIC DNA]</scope>
    <source>
        <strain evidence="1 2">CBS 207.34</strain>
    </source>
</reference>
<organism evidence="1 2">
    <name type="scientific">Glonium stellatum</name>
    <dbReference type="NCBI Taxonomy" id="574774"/>
    <lineage>
        <taxon>Eukaryota</taxon>
        <taxon>Fungi</taxon>
        <taxon>Dikarya</taxon>
        <taxon>Ascomycota</taxon>
        <taxon>Pezizomycotina</taxon>
        <taxon>Dothideomycetes</taxon>
        <taxon>Pleosporomycetidae</taxon>
        <taxon>Gloniales</taxon>
        <taxon>Gloniaceae</taxon>
        <taxon>Glonium</taxon>
    </lineage>
</organism>
<gene>
    <name evidence="1" type="ORF">AOQ84DRAFT_210088</name>
</gene>
<dbReference type="Proteomes" id="UP000250140">
    <property type="component" value="Unassembled WGS sequence"/>
</dbReference>
<dbReference type="AlphaFoldDB" id="A0A8E2F5W2"/>
<accession>A0A8E2F5W2</accession>
<name>A0A8E2F5W2_9PEZI</name>
<proteinExistence type="predicted"/>
<keyword evidence="2" id="KW-1185">Reference proteome</keyword>